<feature type="non-terminal residue" evidence="10">
    <location>
        <position position="1"/>
    </location>
</feature>
<dbReference type="GO" id="GO:0016231">
    <property type="term" value="F:beta-N-acetylglucosaminidase activity"/>
    <property type="evidence" value="ECO:0007669"/>
    <property type="project" value="TreeGrafter"/>
</dbReference>
<dbReference type="InterPro" id="IPR029018">
    <property type="entry name" value="Hex-like_dom2"/>
</dbReference>
<dbReference type="SUPFAM" id="SSF51445">
    <property type="entry name" value="(Trans)glycosidases"/>
    <property type="match status" value="1"/>
</dbReference>
<evidence type="ECO:0000256" key="1">
    <source>
        <dbReference type="ARBA" id="ARBA00001231"/>
    </source>
</evidence>
<keyword evidence="5" id="KW-0325">Glycoprotein</keyword>
<dbReference type="Gene3D" id="3.30.379.10">
    <property type="entry name" value="Chitobiase/beta-hexosaminidase domain 2-like"/>
    <property type="match status" value="1"/>
</dbReference>
<evidence type="ECO:0000256" key="4">
    <source>
        <dbReference type="ARBA" id="ARBA00022801"/>
    </source>
</evidence>
<dbReference type="GO" id="GO:0005886">
    <property type="term" value="C:plasma membrane"/>
    <property type="evidence" value="ECO:0007669"/>
    <property type="project" value="TreeGrafter"/>
</dbReference>
<dbReference type="PANTHER" id="PTHR22600">
    <property type="entry name" value="BETA-HEXOSAMINIDASE"/>
    <property type="match status" value="1"/>
</dbReference>
<gene>
    <name evidence="10" type="ORF">AMK59_2971</name>
</gene>
<dbReference type="AlphaFoldDB" id="A0A0T6B9J3"/>
<dbReference type="GO" id="GO:0030203">
    <property type="term" value="P:glycosaminoglycan metabolic process"/>
    <property type="evidence" value="ECO:0007669"/>
    <property type="project" value="TreeGrafter"/>
</dbReference>
<organism evidence="10 11">
    <name type="scientific">Oryctes borbonicus</name>
    <dbReference type="NCBI Taxonomy" id="1629725"/>
    <lineage>
        <taxon>Eukaryota</taxon>
        <taxon>Metazoa</taxon>
        <taxon>Ecdysozoa</taxon>
        <taxon>Arthropoda</taxon>
        <taxon>Hexapoda</taxon>
        <taxon>Insecta</taxon>
        <taxon>Pterygota</taxon>
        <taxon>Neoptera</taxon>
        <taxon>Endopterygota</taxon>
        <taxon>Coleoptera</taxon>
        <taxon>Polyphaga</taxon>
        <taxon>Scarabaeiformia</taxon>
        <taxon>Scarabaeidae</taxon>
        <taxon>Dynastinae</taxon>
        <taxon>Oryctes</taxon>
    </lineage>
</organism>
<dbReference type="EMBL" id="LJIG01002944">
    <property type="protein sequence ID" value="KRT83996.1"/>
    <property type="molecule type" value="Genomic_DNA"/>
</dbReference>
<evidence type="ECO:0000256" key="5">
    <source>
        <dbReference type="ARBA" id="ARBA00023180"/>
    </source>
</evidence>
<dbReference type="PANTHER" id="PTHR22600:SF42">
    <property type="entry name" value="BETA-N-ACETYLHEXOSAMINIDASE"/>
    <property type="match status" value="1"/>
</dbReference>
<dbReference type="InterPro" id="IPR017853">
    <property type="entry name" value="GH"/>
</dbReference>
<sequence length="355" mass="40058">WKCSDTTDLCEKSNKPINNTTPEGYTSHKICRLTCGEYAGLWPKPTLKTRLSKTLVEFHPSAVKFESDVTDEKYSKHLEKIKNIFLTNIYRECGDCLKTSSNEVIIRTSSQHVSTDLYFGIDESYVINSKQNENELHVNILSKTIYGVRHALETLSQIIVSNRISPHQPAEEALLVTVNSSTIGDRPIYLHRGLLLDTARNYLPKATIKRQLDAMAHSKMNVLHWHATDTQSFPLKLSSVPILAKYGAYSEKEVYTEHDITDLLAYAKYRGIRIILEIDGPAHAGNGWQWGPDAYLGKLAVCVNKAPWRNYCIQPPCGQLNPTNGNLYDILGQLYGDIIKLFPKGEMFHMGGDEV</sequence>
<feature type="domain" description="Beta-hexosaminidase eukaryotic type N-terminal" evidence="9">
    <location>
        <begin position="41"/>
        <end position="158"/>
    </location>
</feature>
<evidence type="ECO:0000256" key="2">
    <source>
        <dbReference type="ARBA" id="ARBA00006285"/>
    </source>
</evidence>
<dbReference type="Gene3D" id="3.20.20.80">
    <property type="entry name" value="Glycosidases"/>
    <property type="match status" value="1"/>
</dbReference>
<keyword evidence="11" id="KW-1185">Reference proteome</keyword>
<comment type="similarity">
    <text evidence="2">Belongs to the glycosyl hydrolase 20 family.</text>
</comment>
<dbReference type="Pfam" id="PF14845">
    <property type="entry name" value="Glycohydro_20b2"/>
    <property type="match status" value="1"/>
</dbReference>
<name>A0A0T6B9J3_9SCAR</name>
<keyword evidence="6" id="KW-0326">Glycosidase</keyword>
<dbReference type="OrthoDB" id="428480at2759"/>
<protein>
    <recommendedName>
        <fullName evidence="3">beta-N-acetylhexosaminidase</fullName>
        <ecNumber evidence="3">3.2.1.52</ecNumber>
    </recommendedName>
</protein>
<feature type="active site" description="Proton donor" evidence="7">
    <location>
        <position position="354"/>
    </location>
</feature>
<dbReference type="InterPro" id="IPR025705">
    <property type="entry name" value="Beta_hexosaminidase_sua/sub"/>
</dbReference>
<dbReference type="SUPFAM" id="SSF55545">
    <property type="entry name" value="beta-N-acetylhexosaminidase-like domain"/>
    <property type="match status" value="1"/>
</dbReference>
<comment type="caution">
    <text evidence="10">The sequence shown here is derived from an EMBL/GenBank/DDBJ whole genome shotgun (WGS) entry which is preliminary data.</text>
</comment>
<feature type="domain" description="Glycoside hydrolase family 20 catalytic" evidence="8">
    <location>
        <begin position="189"/>
        <end position="355"/>
    </location>
</feature>
<evidence type="ECO:0000256" key="7">
    <source>
        <dbReference type="PIRSR" id="PIRSR625705-1"/>
    </source>
</evidence>
<accession>A0A0T6B9J3</accession>
<feature type="non-terminal residue" evidence="10">
    <location>
        <position position="355"/>
    </location>
</feature>
<reference evidence="10 11" key="1">
    <citation type="submission" date="2015-09" db="EMBL/GenBank/DDBJ databases">
        <title>Draft genome of the scarab beetle Oryctes borbonicus.</title>
        <authorList>
            <person name="Meyer J.M."/>
            <person name="Markov G.V."/>
            <person name="Baskaran P."/>
            <person name="Herrmann M."/>
            <person name="Sommer R.J."/>
            <person name="Roedelsperger C."/>
        </authorList>
    </citation>
    <scope>NUCLEOTIDE SEQUENCE [LARGE SCALE GENOMIC DNA]</scope>
    <source>
        <strain evidence="10">OB123</strain>
        <tissue evidence="10">Whole animal</tissue>
    </source>
</reference>
<dbReference type="Proteomes" id="UP000051574">
    <property type="component" value="Unassembled WGS sequence"/>
</dbReference>
<dbReference type="PRINTS" id="PR00738">
    <property type="entry name" value="GLHYDRLASE20"/>
</dbReference>
<dbReference type="GO" id="GO:0005975">
    <property type="term" value="P:carbohydrate metabolic process"/>
    <property type="evidence" value="ECO:0007669"/>
    <property type="project" value="InterPro"/>
</dbReference>
<dbReference type="EC" id="3.2.1.52" evidence="3"/>
<dbReference type="InterPro" id="IPR029019">
    <property type="entry name" value="HEX_eukaryotic_N"/>
</dbReference>
<dbReference type="Pfam" id="PF00728">
    <property type="entry name" value="Glyco_hydro_20"/>
    <property type="match status" value="1"/>
</dbReference>
<keyword evidence="4 10" id="KW-0378">Hydrolase</keyword>
<evidence type="ECO:0000256" key="3">
    <source>
        <dbReference type="ARBA" id="ARBA00012663"/>
    </source>
</evidence>
<proteinExistence type="inferred from homology"/>
<dbReference type="InterPro" id="IPR015883">
    <property type="entry name" value="Glyco_hydro_20_cat"/>
</dbReference>
<evidence type="ECO:0000259" key="9">
    <source>
        <dbReference type="Pfam" id="PF14845"/>
    </source>
</evidence>
<evidence type="ECO:0000313" key="10">
    <source>
        <dbReference type="EMBL" id="KRT83996.1"/>
    </source>
</evidence>
<evidence type="ECO:0000313" key="11">
    <source>
        <dbReference type="Proteomes" id="UP000051574"/>
    </source>
</evidence>
<comment type="catalytic activity">
    <reaction evidence="1">
        <text>Hydrolysis of terminal non-reducing N-acetyl-D-hexosamine residues in N-acetyl-beta-D-hexosaminides.</text>
        <dbReference type="EC" id="3.2.1.52"/>
    </reaction>
</comment>
<evidence type="ECO:0000259" key="8">
    <source>
        <dbReference type="Pfam" id="PF00728"/>
    </source>
</evidence>
<evidence type="ECO:0000256" key="6">
    <source>
        <dbReference type="ARBA" id="ARBA00023295"/>
    </source>
</evidence>